<evidence type="ECO:0000256" key="1">
    <source>
        <dbReference type="ARBA" id="ARBA00001947"/>
    </source>
</evidence>
<feature type="transmembrane region" description="Helical" evidence="12">
    <location>
        <begin position="41"/>
        <end position="58"/>
    </location>
</feature>
<evidence type="ECO:0000259" key="13">
    <source>
        <dbReference type="Pfam" id="PF02163"/>
    </source>
</evidence>
<dbReference type="PANTHER" id="PTHR39188:SF3">
    <property type="entry name" value="STAGE IV SPORULATION PROTEIN FB"/>
    <property type="match status" value="1"/>
</dbReference>
<keyword evidence="8" id="KW-0862">Zinc</keyword>
<dbReference type="GO" id="GO:0006508">
    <property type="term" value="P:proteolysis"/>
    <property type="evidence" value="ECO:0007669"/>
    <property type="project" value="UniProtKB-KW"/>
</dbReference>
<feature type="transmembrane region" description="Helical" evidence="12">
    <location>
        <begin position="12"/>
        <end position="34"/>
    </location>
</feature>
<keyword evidence="15" id="KW-1185">Reference proteome</keyword>
<dbReference type="Proteomes" id="UP000199423">
    <property type="component" value="Unassembled WGS sequence"/>
</dbReference>
<evidence type="ECO:0000313" key="14">
    <source>
        <dbReference type="EMBL" id="SFV37766.1"/>
    </source>
</evidence>
<comment type="similarity">
    <text evidence="3">Belongs to the peptidase M50B family.</text>
</comment>
<dbReference type="InterPro" id="IPR008915">
    <property type="entry name" value="Peptidase_M50"/>
</dbReference>
<dbReference type="Pfam" id="PF02163">
    <property type="entry name" value="Peptidase_M50"/>
    <property type="match status" value="1"/>
</dbReference>
<feature type="domain" description="Peptidase M50" evidence="13">
    <location>
        <begin position="151"/>
        <end position="194"/>
    </location>
</feature>
<dbReference type="GO" id="GO:0016020">
    <property type="term" value="C:membrane"/>
    <property type="evidence" value="ECO:0007669"/>
    <property type="project" value="UniProtKB-SubCell"/>
</dbReference>
<evidence type="ECO:0000256" key="10">
    <source>
        <dbReference type="ARBA" id="ARBA00023049"/>
    </source>
</evidence>
<feature type="transmembrane region" description="Helical" evidence="12">
    <location>
        <begin position="64"/>
        <end position="84"/>
    </location>
</feature>
<evidence type="ECO:0000256" key="2">
    <source>
        <dbReference type="ARBA" id="ARBA00004141"/>
    </source>
</evidence>
<evidence type="ECO:0000256" key="3">
    <source>
        <dbReference type="ARBA" id="ARBA00007931"/>
    </source>
</evidence>
<evidence type="ECO:0000256" key="8">
    <source>
        <dbReference type="ARBA" id="ARBA00022833"/>
    </source>
</evidence>
<evidence type="ECO:0000256" key="9">
    <source>
        <dbReference type="ARBA" id="ARBA00022989"/>
    </source>
</evidence>
<name>A0A1I7NSY7_9HYPH</name>
<keyword evidence="4 14" id="KW-0645">Protease</keyword>
<keyword evidence="6" id="KW-0479">Metal-binding</keyword>
<dbReference type="STRING" id="51670.SAMN04488557_3328"/>
<evidence type="ECO:0000256" key="4">
    <source>
        <dbReference type="ARBA" id="ARBA00022670"/>
    </source>
</evidence>
<feature type="transmembrane region" description="Helical" evidence="12">
    <location>
        <begin position="189"/>
        <end position="207"/>
    </location>
</feature>
<keyword evidence="9 12" id="KW-1133">Transmembrane helix</keyword>
<evidence type="ECO:0000256" key="6">
    <source>
        <dbReference type="ARBA" id="ARBA00022723"/>
    </source>
</evidence>
<dbReference type="OrthoDB" id="9781963at2"/>
<dbReference type="EMBL" id="FPCH01000003">
    <property type="protein sequence ID" value="SFV37766.1"/>
    <property type="molecule type" value="Genomic_DNA"/>
</dbReference>
<comment type="subcellular location">
    <subcellularLocation>
        <location evidence="2">Membrane</location>
        <topology evidence="2">Multi-pass membrane protein</topology>
    </subcellularLocation>
</comment>
<evidence type="ECO:0000256" key="12">
    <source>
        <dbReference type="SAM" id="Phobius"/>
    </source>
</evidence>
<dbReference type="RefSeq" id="WP_092868813.1">
    <property type="nucleotide sequence ID" value="NZ_FPCH01000003.1"/>
</dbReference>
<dbReference type="PANTHER" id="PTHR39188">
    <property type="entry name" value="MEMBRANE-ASSOCIATED ZINC METALLOPROTEASE M50B"/>
    <property type="match status" value="1"/>
</dbReference>
<keyword evidence="11 12" id="KW-0472">Membrane</keyword>
<keyword evidence="7" id="KW-0378">Hydrolase</keyword>
<evidence type="ECO:0000313" key="15">
    <source>
        <dbReference type="Proteomes" id="UP000199423"/>
    </source>
</evidence>
<keyword evidence="5 12" id="KW-0812">Transmembrane</keyword>
<protein>
    <submittedName>
        <fullName evidence="14">Zn-dependent protease (Includes SpoIVFB)</fullName>
    </submittedName>
</protein>
<evidence type="ECO:0000256" key="11">
    <source>
        <dbReference type="ARBA" id="ARBA00023136"/>
    </source>
</evidence>
<sequence>MNYLADTPRLEIFRLAGIPIKVDITFALVPLFLFGIFQQSPVAFSVLVAGVFLSVLLHEIGHAIVARLFAVPVGEILVGGFYGWTRMLRPPPSKLANIIILFAGPLTNGLIFLLCWNALGQPDVGFNGGFGPIDPAPWLEDSPWKLQAALTLGGINLAMLIFNLLPAFPLDGGRIYRDILGAILPESGAVRTIALLGVIVGLWSAFIGFRMNLVMLLIGAQIAIINWSILKQPADAENN</sequence>
<organism evidence="14 15">
    <name type="scientific">Hyphomicrobium facile</name>
    <dbReference type="NCBI Taxonomy" id="51670"/>
    <lineage>
        <taxon>Bacteria</taxon>
        <taxon>Pseudomonadati</taxon>
        <taxon>Pseudomonadota</taxon>
        <taxon>Alphaproteobacteria</taxon>
        <taxon>Hyphomicrobiales</taxon>
        <taxon>Hyphomicrobiaceae</taxon>
        <taxon>Hyphomicrobium</taxon>
    </lineage>
</organism>
<evidence type="ECO:0000256" key="5">
    <source>
        <dbReference type="ARBA" id="ARBA00022692"/>
    </source>
</evidence>
<dbReference type="AlphaFoldDB" id="A0A1I7NSY7"/>
<evidence type="ECO:0000256" key="7">
    <source>
        <dbReference type="ARBA" id="ARBA00022801"/>
    </source>
</evidence>
<feature type="transmembrane region" description="Helical" evidence="12">
    <location>
        <begin position="213"/>
        <end position="230"/>
    </location>
</feature>
<gene>
    <name evidence="14" type="ORF">SAMN04488557_3328</name>
</gene>
<dbReference type="GO" id="GO:0008237">
    <property type="term" value="F:metallopeptidase activity"/>
    <property type="evidence" value="ECO:0007669"/>
    <property type="project" value="UniProtKB-KW"/>
</dbReference>
<proteinExistence type="inferred from homology"/>
<feature type="transmembrane region" description="Helical" evidence="12">
    <location>
        <begin position="148"/>
        <end position="168"/>
    </location>
</feature>
<keyword evidence="10" id="KW-0482">Metalloprotease</keyword>
<comment type="cofactor">
    <cofactor evidence="1">
        <name>Zn(2+)</name>
        <dbReference type="ChEBI" id="CHEBI:29105"/>
    </cofactor>
</comment>
<reference evidence="15" key="1">
    <citation type="submission" date="2016-10" db="EMBL/GenBank/DDBJ databases">
        <authorList>
            <person name="Varghese N."/>
            <person name="Submissions S."/>
        </authorList>
    </citation>
    <scope>NUCLEOTIDE SEQUENCE [LARGE SCALE GENOMIC DNA]</scope>
    <source>
        <strain evidence="15">DSM 1565</strain>
    </source>
</reference>
<accession>A0A1I7NSY7</accession>
<dbReference type="GO" id="GO:0046872">
    <property type="term" value="F:metal ion binding"/>
    <property type="evidence" value="ECO:0007669"/>
    <property type="project" value="UniProtKB-KW"/>
</dbReference>
<feature type="transmembrane region" description="Helical" evidence="12">
    <location>
        <begin position="96"/>
        <end position="119"/>
    </location>
</feature>